<gene>
    <name evidence="3" type="ORF">C7M84_015099</name>
</gene>
<dbReference type="Proteomes" id="UP000283509">
    <property type="component" value="Unassembled WGS sequence"/>
</dbReference>
<sequence>MPLNLFGTSFSPGKSPPRRSVSLSSLRRESDKSGQDLSQEFNKIKLNIGGQNATFEDGEWVSEGSSKGRVSNREVARLRQQNQVLLEENNLLKLKVELLLDMLTEKSADTLIKEKEIMRLKSRTKDG</sequence>
<reference evidence="3 4" key="3">
    <citation type="submission" date="2019-01" db="EMBL/GenBank/DDBJ databases">
        <title>The decoding of complex shrimp genome reveals the adaptation for benthos swimmer, frequently molting mechanism and breeding impact on genome.</title>
        <authorList>
            <person name="Sun Y."/>
            <person name="Gao Y."/>
            <person name="Yu Y."/>
        </authorList>
    </citation>
    <scope>NUCLEOTIDE SEQUENCE [LARGE SCALE GENOMIC DNA]</scope>
    <source>
        <tissue evidence="3">Muscle</tissue>
    </source>
</reference>
<feature type="compositionally biased region" description="Polar residues" evidence="1">
    <location>
        <begin position="1"/>
        <end position="12"/>
    </location>
</feature>
<feature type="region of interest" description="Disordered" evidence="1">
    <location>
        <begin position="1"/>
        <end position="37"/>
    </location>
</feature>
<dbReference type="PANTHER" id="PTHR21533:SF19">
    <property type="entry name" value="LEUCINE-RICH PROTEIN"/>
    <property type="match status" value="1"/>
</dbReference>
<dbReference type="Pfam" id="PF14645">
    <property type="entry name" value="Chibby"/>
    <property type="match status" value="1"/>
</dbReference>
<dbReference type="AlphaFoldDB" id="A0A2U8JCS1"/>
<evidence type="ECO:0000313" key="4">
    <source>
        <dbReference type="Proteomes" id="UP000283509"/>
    </source>
</evidence>
<evidence type="ECO:0000256" key="1">
    <source>
        <dbReference type="SAM" id="MobiDB-lite"/>
    </source>
</evidence>
<dbReference type="InterPro" id="IPR028118">
    <property type="entry name" value="Chibby_fam"/>
</dbReference>
<accession>A0A2U8JCS1</accession>
<proteinExistence type="evidence at transcript level"/>
<dbReference type="STRING" id="6689.A0A2U8JCS1"/>
<evidence type="ECO:0000313" key="3">
    <source>
        <dbReference type="EMBL" id="ROT66855.1"/>
    </source>
</evidence>
<evidence type="ECO:0000313" key="2">
    <source>
        <dbReference type="EMBL" id="AWK58823.1"/>
    </source>
</evidence>
<dbReference type="EMBL" id="QCYY01002880">
    <property type="protein sequence ID" value="ROT66855.1"/>
    <property type="molecule type" value="Genomic_DNA"/>
</dbReference>
<reference evidence="2" key="1">
    <citation type="submission" date="2017-09" db="EMBL/GenBank/DDBJ databases">
        <authorList>
            <person name="Ehlers B."/>
            <person name="Leendertz F.H."/>
        </authorList>
    </citation>
    <scope>NUCLEOTIDE SEQUENCE</scope>
    <source>
        <tissue evidence="2">Gill</tissue>
    </source>
</reference>
<reference evidence="3 4" key="2">
    <citation type="submission" date="2018-04" db="EMBL/GenBank/DDBJ databases">
        <authorList>
            <person name="Zhang X."/>
            <person name="Yuan J."/>
            <person name="Li F."/>
            <person name="Xiang J."/>
        </authorList>
    </citation>
    <scope>NUCLEOTIDE SEQUENCE [LARGE SCALE GENOMIC DNA]</scope>
    <source>
        <tissue evidence="3">Muscle</tissue>
    </source>
</reference>
<organism evidence="2">
    <name type="scientific">Penaeus vannamei</name>
    <name type="common">Whiteleg shrimp</name>
    <name type="synonym">Litopenaeus vannamei</name>
    <dbReference type="NCBI Taxonomy" id="6689"/>
    <lineage>
        <taxon>Eukaryota</taxon>
        <taxon>Metazoa</taxon>
        <taxon>Ecdysozoa</taxon>
        <taxon>Arthropoda</taxon>
        <taxon>Crustacea</taxon>
        <taxon>Multicrustacea</taxon>
        <taxon>Malacostraca</taxon>
        <taxon>Eumalacostraca</taxon>
        <taxon>Eucarida</taxon>
        <taxon>Decapoda</taxon>
        <taxon>Dendrobranchiata</taxon>
        <taxon>Penaeoidea</taxon>
        <taxon>Penaeidae</taxon>
        <taxon>Penaeus</taxon>
    </lineage>
</organism>
<dbReference type="OrthoDB" id="2145765at2759"/>
<dbReference type="PANTHER" id="PTHR21533">
    <property type="entry name" value="LEUCINE-RICH PROTEIN"/>
    <property type="match status" value="1"/>
</dbReference>
<name>A0A2U8JCS1_PENVA</name>
<keyword evidence="4" id="KW-1185">Reference proteome</keyword>
<protein>
    <submittedName>
        <fullName evidence="2">Chibby</fullName>
    </submittedName>
</protein>
<dbReference type="EMBL" id="MF953955">
    <property type="protein sequence ID" value="AWK58823.1"/>
    <property type="molecule type" value="mRNA"/>
</dbReference>